<dbReference type="GO" id="GO:0051301">
    <property type="term" value="P:cell division"/>
    <property type="evidence" value="ECO:0007669"/>
    <property type="project" value="UniProtKB-KW"/>
</dbReference>
<dbReference type="SUPFAM" id="SSF55307">
    <property type="entry name" value="Tubulin C-terminal domain-like"/>
    <property type="match status" value="1"/>
</dbReference>
<evidence type="ECO:0000256" key="7">
    <source>
        <dbReference type="SAM" id="MobiDB-lite"/>
    </source>
</evidence>
<feature type="compositionally biased region" description="Polar residues" evidence="7">
    <location>
        <begin position="389"/>
        <end position="401"/>
    </location>
</feature>
<dbReference type="InterPro" id="IPR024757">
    <property type="entry name" value="FtsZ_C"/>
</dbReference>
<dbReference type="InterPro" id="IPR037103">
    <property type="entry name" value="Tubulin/FtsZ-like_C"/>
</dbReference>
<dbReference type="PANTHER" id="PTHR30314">
    <property type="entry name" value="CELL DIVISION PROTEIN FTSZ-RELATED"/>
    <property type="match status" value="1"/>
</dbReference>
<keyword evidence="4" id="KW-0963">Cytoplasm</keyword>
<feature type="domain" description="Tubulin/FtsZ GTPase" evidence="8">
    <location>
        <begin position="17"/>
        <end position="209"/>
    </location>
</feature>
<evidence type="ECO:0000313" key="11">
    <source>
        <dbReference type="Proteomes" id="UP001379533"/>
    </source>
</evidence>
<comment type="subunit">
    <text evidence="4">Homodimer. Polymerizes to form a dynamic ring structure in a strictly GTP-dependent manner. Interacts directly with several other division proteins.</text>
</comment>
<dbReference type="RefSeq" id="WP_394843080.1">
    <property type="nucleotide sequence ID" value="NZ_CP089982.1"/>
</dbReference>
<dbReference type="SMART" id="SM00864">
    <property type="entry name" value="Tubulin"/>
    <property type="match status" value="1"/>
</dbReference>
<feature type="binding site" evidence="4">
    <location>
        <position position="147"/>
    </location>
    <ligand>
        <name>GTP</name>
        <dbReference type="ChEBI" id="CHEBI:37565"/>
    </ligand>
</feature>
<gene>
    <name evidence="4 10" type="primary">ftsZ</name>
    <name evidence="10" type="ORF">LZC95_39270</name>
</gene>
<comment type="subcellular location">
    <subcellularLocation>
        <location evidence="4">Cytoplasm</location>
    </subcellularLocation>
    <text evidence="4">Assembles at midcell at the inner surface of the cytoplasmic membrane.</text>
</comment>
<dbReference type="Pfam" id="PF12327">
    <property type="entry name" value="FtsZ_C"/>
    <property type="match status" value="1"/>
</dbReference>
<dbReference type="NCBIfam" id="TIGR00065">
    <property type="entry name" value="ftsZ"/>
    <property type="match status" value="1"/>
</dbReference>
<dbReference type="PRINTS" id="PR00423">
    <property type="entry name" value="CELLDVISFTSZ"/>
</dbReference>
<evidence type="ECO:0000256" key="2">
    <source>
        <dbReference type="ARBA" id="ARBA00022741"/>
    </source>
</evidence>
<dbReference type="PANTHER" id="PTHR30314:SF3">
    <property type="entry name" value="MITOCHONDRIAL DIVISION PROTEIN FSZA"/>
    <property type="match status" value="1"/>
</dbReference>
<dbReference type="SUPFAM" id="SSF52490">
    <property type="entry name" value="Tubulin nucleotide-binding domain-like"/>
    <property type="match status" value="1"/>
</dbReference>
<feature type="domain" description="Tubulin/FtsZ 2-layer sandwich" evidence="9">
    <location>
        <begin position="211"/>
        <end position="329"/>
    </location>
</feature>
<evidence type="ECO:0000256" key="6">
    <source>
        <dbReference type="RuleBase" id="RU000631"/>
    </source>
</evidence>
<comment type="similarity">
    <text evidence="1 4 6">Belongs to the FtsZ family.</text>
</comment>
<keyword evidence="11" id="KW-1185">Reference proteome</keyword>
<comment type="caution">
    <text evidence="4">Lacks conserved residue(s) required for the propagation of feature annotation.</text>
</comment>
<dbReference type="Pfam" id="PF00091">
    <property type="entry name" value="Tubulin"/>
    <property type="match status" value="1"/>
</dbReference>
<dbReference type="InterPro" id="IPR045061">
    <property type="entry name" value="FtsZ/CetZ"/>
</dbReference>
<comment type="function">
    <text evidence="4 6">Essential cell division protein that forms a contractile ring structure (Z ring) at the future cell division site. The regulation of the ring assembly controls the timing and the location of cell division. One of the functions of the FtsZ ring is to recruit other cell division proteins to the septum to produce a new cell wall between the dividing cells. Binds GTP and shows GTPase activity.</text>
</comment>
<sequence length="450" mass="48286">MSFSIEFADEQQEYQARIKVIGCGGSGGNAVNTMINFGLEGVEFIVVNTDAQALNANFAPTKLNIGNNVTKGLGAGADPERGRKAALEDVQRIKELISGADMVFVTAGMGGGTGTGAAPVIAQLAREEGALTVGVVTKPFLFEGRQRARRAEVGLSGLAEHVDTLITIPNQKLLLLGDEDLTFIDAFRKADEVLYQAVKGISDLITQNGIVNVDFADVKTVMSERGRALMGTGIAKGQNRARMAAEMAITSPLLDDISVEGATGILINIVGGPDLKMREIQEAASLVQEQAHEDANIIFGSSIDESLGENVKVTVIATGFDVADRVLLQEAAARGQLSTPQPIPTHQLRDSSYNMRAPAYPTMRPQAPAYPEPQQHVPAVSRRAPAPQYAQTQPSAGQQSRLPMREQPDTRRDARWAEVPESRGRAERSSSFPAFETDWDVPAFQRKHGG</sequence>
<keyword evidence="2 4" id="KW-0547">Nucleotide-binding</keyword>
<feature type="binding site" evidence="4">
    <location>
        <begin position="112"/>
        <end position="114"/>
    </location>
    <ligand>
        <name>GTP</name>
        <dbReference type="ChEBI" id="CHEBI:37565"/>
    </ligand>
</feature>
<keyword evidence="4 6" id="KW-0717">Septation</keyword>
<evidence type="ECO:0000313" key="10">
    <source>
        <dbReference type="EMBL" id="WXA92479.1"/>
    </source>
</evidence>
<dbReference type="Proteomes" id="UP001379533">
    <property type="component" value="Chromosome"/>
</dbReference>
<dbReference type="InterPro" id="IPR020805">
    <property type="entry name" value="Cell_div_FtsZ_CS"/>
</dbReference>
<dbReference type="EMBL" id="CP089982">
    <property type="protein sequence ID" value="WXA92479.1"/>
    <property type="molecule type" value="Genomic_DNA"/>
</dbReference>
<keyword evidence="4 6" id="KW-0131">Cell cycle</keyword>
<feature type="compositionally biased region" description="Basic and acidic residues" evidence="7">
    <location>
        <begin position="403"/>
        <end position="428"/>
    </location>
</feature>
<feature type="binding site" evidence="4">
    <location>
        <position position="191"/>
    </location>
    <ligand>
        <name>GTP</name>
        <dbReference type="ChEBI" id="CHEBI:37565"/>
    </ligand>
</feature>
<feature type="region of interest" description="Disordered" evidence="7">
    <location>
        <begin position="357"/>
        <end position="450"/>
    </location>
</feature>
<dbReference type="PROSITE" id="PS01135">
    <property type="entry name" value="FTSZ_2"/>
    <property type="match status" value="1"/>
</dbReference>
<dbReference type="Gene3D" id="3.40.50.1440">
    <property type="entry name" value="Tubulin/FtsZ, GTPase domain"/>
    <property type="match status" value="1"/>
</dbReference>
<evidence type="ECO:0000256" key="4">
    <source>
        <dbReference type="HAMAP-Rule" id="MF_00909"/>
    </source>
</evidence>
<protein>
    <recommendedName>
        <fullName evidence="4 5">Cell division protein FtsZ</fullName>
    </recommendedName>
</protein>
<evidence type="ECO:0000259" key="8">
    <source>
        <dbReference type="SMART" id="SM00864"/>
    </source>
</evidence>
<evidence type="ECO:0000256" key="1">
    <source>
        <dbReference type="ARBA" id="ARBA00009690"/>
    </source>
</evidence>
<reference evidence="10 11" key="1">
    <citation type="submission" date="2021-12" db="EMBL/GenBank/DDBJ databases">
        <title>Discovery of the Pendulisporaceae a myxobacterial family with distinct sporulation behavior and unique specialized metabolism.</title>
        <authorList>
            <person name="Garcia R."/>
            <person name="Popoff A."/>
            <person name="Bader C.D."/>
            <person name="Loehr J."/>
            <person name="Walesch S."/>
            <person name="Walt C."/>
            <person name="Boldt J."/>
            <person name="Bunk B."/>
            <person name="Haeckl F.J.F.P.J."/>
            <person name="Gunesch A.P."/>
            <person name="Birkelbach J."/>
            <person name="Nuebel U."/>
            <person name="Pietschmann T."/>
            <person name="Bach T."/>
            <person name="Mueller R."/>
        </authorList>
    </citation>
    <scope>NUCLEOTIDE SEQUENCE [LARGE SCALE GENOMIC DNA]</scope>
    <source>
        <strain evidence="10 11">MSr12523</strain>
    </source>
</reference>
<dbReference type="SMART" id="SM00865">
    <property type="entry name" value="Tubulin_C"/>
    <property type="match status" value="1"/>
</dbReference>
<proteinExistence type="inferred from homology"/>
<keyword evidence="4 6" id="KW-0132">Cell division</keyword>
<evidence type="ECO:0000259" key="9">
    <source>
        <dbReference type="SMART" id="SM00865"/>
    </source>
</evidence>
<keyword evidence="3 4" id="KW-0342">GTP-binding</keyword>
<name>A0ABZ2K315_9BACT</name>
<organism evidence="10 11">
    <name type="scientific">Pendulispora brunnea</name>
    <dbReference type="NCBI Taxonomy" id="2905690"/>
    <lineage>
        <taxon>Bacteria</taxon>
        <taxon>Pseudomonadati</taxon>
        <taxon>Myxococcota</taxon>
        <taxon>Myxococcia</taxon>
        <taxon>Myxococcales</taxon>
        <taxon>Sorangiineae</taxon>
        <taxon>Pendulisporaceae</taxon>
        <taxon>Pendulispora</taxon>
    </lineage>
</organism>
<dbReference type="HAMAP" id="MF_00909">
    <property type="entry name" value="FtsZ"/>
    <property type="match status" value="1"/>
</dbReference>
<dbReference type="CDD" id="cd02201">
    <property type="entry name" value="FtsZ_type1"/>
    <property type="match status" value="1"/>
</dbReference>
<dbReference type="InterPro" id="IPR008280">
    <property type="entry name" value="Tub_FtsZ_C"/>
</dbReference>
<feature type="binding site" evidence="4">
    <location>
        <position position="143"/>
    </location>
    <ligand>
        <name>GTP</name>
        <dbReference type="ChEBI" id="CHEBI:37565"/>
    </ligand>
</feature>
<dbReference type="Gene3D" id="3.30.1330.20">
    <property type="entry name" value="Tubulin/FtsZ, C-terminal domain"/>
    <property type="match status" value="1"/>
</dbReference>
<evidence type="ECO:0000256" key="3">
    <source>
        <dbReference type="ARBA" id="ARBA00023134"/>
    </source>
</evidence>
<dbReference type="InterPro" id="IPR018316">
    <property type="entry name" value="Tubulin/FtsZ_2-layer-sand-dom"/>
</dbReference>
<dbReference type="InterPro" id="IPR036525">
    <property type="entry name" value="Tubulin/FtsZ_GTPase_sf"/>
</dbReference>
<dbReference type="PROSITE" id="PS01134">
    <property type="entry name" value="FTSZ_1"/>
    <property type="match status" value="1"/>
</dbReference>
<accession>A0ABZ2K315</accession>
<dbReference type="InterPro" id="IPR003008">
    <property type="entry name" value="Tubulin_FtsZ_GTPase"/>
</dbReference>
<evidence type="ECO:0000256" key="5">
    <source>
        <dbReference type="NCBIfam" id="TIGR00065"/>
    </source>
</evidence>
<dbReference type="InterPro" id="IPR000158">
    <property type="entry name" value="Cell_div_FtsZ"/>
</dbReference>